<gene>
    <name evidence="2" type="ORF">RND81_09G003800</name>
</gene>
<evidence type="ECO:0000313" key="2">
    <source>
        <dbReference type="EMBL" id="KAK9688687.1"/>
    </source>
</evidence>
<dbReference type="InterPro" id="IPR054722">
    <property type="entry name" value="PolX-like_BBD"/>
</dbReference>
<dbReference type="Pfam" id="PF22936">
    <property type="entry name" value="Pol_BBD"/>
    <property type="match status" value="1"/>
</dbReference>
<feature type="domain" description="FAS1" evidence="1">
    <location>
        <begin position="1"/>
        <end position="13"/>
    </location>
</feature>
<keyword evidence="3" id="KW-1185">Reference proteome</keyword>
<evidence type="ECO:0000259" key="1">
    <source>
        <dbReference type="PROSITE" id="PS50213"/>
    </source>
</evidence>
<dbReference type="AlphaFoldDB" id="A0AAW1IH26"/>
<accession>A0AAW1IH26</accession>
<comment type="caution">
    <text evidence="2">The sequence shown here is derived from an EMBL/GenBank/DDBJ whole genome shotgun (WGS) entry which is preliminary data.</text>
</comment>
<proteinExistence type="predicted"/>
<sequence length="121" mass="13278">MSNGVVHTLDKVAYVPKFRRNLISVSQLDSEGYGCKAHGGVMKVTKGSIVLIKGGLRHGLYRLDGYALKTSLDSRKWKSCARVSFAEEATKVDCFQAEDGRKCKIPAGLKVESKRFLSGVK</sequence>
<organism evidence="2 3">
    <name type="scientific">Saponaria officinalis</name>
    <name type="common">Common soapwort</name>
    <name type="synonym">Lychnis saponaria</name>
    <dbReference type="NCBI Taxonomy" id="3572"/>
    <lineage>
        <taxon>Eukaryota</taxon>
        <taxon>Viridiplantae</taxon>
        <taxon>Streptophyta</taxon>
        <taxon>Embryophyta</taxon>
        <taxon>Tracheophyta</taxon>
        <taxon>Spermatophyta</taxon>
        <taxon>Magnoliopsida</taxon>
        <taxon>eudicotyledons</taxon>
        <taxon>Gunneridae</taxon>
        <taxon>Pentapetalae</taxon>
        <taxon>Caryophyllales</taxon>
        <taxon>Caryophyllaceae</taxon>
        <taxon>Caryophylleae</taxon>
        <taxon>Saponaria</taxon>
    </lineage>
</organism>
<dbReference type="InterPro" id="IPR000782">
    <property type="entry name" value="FAS1_domain"/>
</dbReference>
<dbReference type="Proteomes" id="UP001443914">
    <property type="component" value="Unassembled WGS sequence"/>
</dbReference>
<dbReference type="PROSITE" id="PS50213">
    <property type="entry name" value="FAS1"/>
    <property type="match status" value="1"/>
</dbReference>
<dbReference type="EMBL" id="JBDFQZ010000009">
    <property type="protein sequence ID" value="KAK9688687.1"/>
    <property type="molecule type" value="Genomic_DNA"/>
</dbReference>
<name>A0AAW1IH26_SAPOF</name>
<reference evidence="2" key="1">
    <citation type="submission" date="2024-03" db="EMBL/GenBank/DDBJ databases">
        <title>WGS assembly of Saponaria officinalis var. Norfolk2.</title>
        <authorList>
            <person name="Jenkins J."/>
            <person name="Shu S."/>
            <person name="Grimwood J."/>
            <person name="Barry K."/>
            <person name="Goodstein D."/>
            <person name="Schmutz J."/>
            <person name="Leebens-Mack J."/>
            <person name="Osbourn A."/>
        </authorList>
    </citation>
    <scope>NUCLEOTIDE SEQUENCE [LARGE SCALE GENOMIC DNA]</scope>
    <source>
        <strain evidence="2">JIC</strain>
    </source>
</reference>
<protein>
    <recommendedName>
        <fullName evidence="1">FAS1 domain-containing protein</fullName>
    </recommendedName>
</protein>
<evidence type="ECO:0000313" key="3">
    <source>
        <dbReference type="Proteomes" id="UP001443914"/>
    </source>
</evidence>